<reference evidence="1" key="1">
    <citation type="journal article" date="2015" name="Genome Announc.">
        <title>Complete Genome Sequence of a New Member of the Marseilleviridae Recovered from the Brackish Submarine Spring in the Cassis Port-Miou Calanque, France.</title>
        <authorList>
            <person name="Doutre G."/>
            <person name="Arfib B."/>
            <person name="Rochette P."/>
            <person name="Claverie J.M."/>
            <person name="Bonin P."/>
            <person name="Abergel C."/>
        </authorList>
    </citation>
    <scope>NUCLEOTIDE SEQUENCE [LARGE SCALE GENOMIC DNA]</scope>
    <source>
        <strain evidence="1">1</strain>
    </source>
</reference>
<protein>
    <submittedName>
        <fullName evidence="1">Uncharacterized protein</fullName>
    </submittedName>
</protein>
<sequence>MNKKLLRLAFQLDSEDDEQKKKAEVGISALAKSSALPNNVRLSSLETLFKTKRSDIGSDCLSASRDSLNFLTEKRAQKELEYLSLCAKSENIDSFQRLLNAVCLYNFGHFDICYELFSALSRSHSMLLSHRLEALKFLVFSEEEDNVDIARRIIVEVAKDLEVSSIVRYKFVAEFSHPGCMRSLCNIERLWATPPAEFTKDIQSSFFSVKEKNGVRENILCAQCLLQLQVTTEEEKNQAMEWLCSVAENFAMQESDVQADACDVLLRLGDASFRNRANTVLTLLAQASRGMTTIYTDKQNVHTKSLNESVNEFLEKCVEEEPMDGSDFASVHAEVVRLSNEKLPEEEKKKALAALERISVDTATFTEYELCLSDVFVIIWKRIQKKEPIAMGQMLQRLLEELADMAGTCSSGHCSRLVNSLSYFEANIRIGFREQIRANFSARMNSRIRKLEDAELQSCIICGMGDKEDTDDRKAYIKFIQENYQELYAELHKEFVDGGYVTKEQFDEWSKFLDSEW</sequence>
<evidence type="ECO:0000313" key="1">
    <source>
        <dbReference type="EMBL" id="ALH06882.1"/>
    </source>
</evidence>
<evidence type="ECO:0000313" key="2">
    <source>
        <dbReference type="Proteomes" id="UP000319438"/>
    </source>
</evidence>
<accession>A0A0N9PVJ3</accession>
<dbReference type="Proteomes" id="UP000319438">
    <property type="component" value="Segment"/>
</dbReference>
<organism evidence="1 2">
    <name type="scientific">Port-miou virus</name>
    <dbReference type="NCBI Taxonomy" id="1733873"/>
    <lineage>
        <taxon>Viruses</taxon>
        <taxon>Varidnaviria</taxon>
        <taxon>Bamfordvirae</taxon>
        <taxon>Nucleocytoviricota</taxon>
        <taxon>Megaviricetes</taxon>
        <taxon>Pimascovirales</taxon>
        <taxon>Pimascovirales incertae sedis</taxon>
        <taxon>Marseilleviridae</taxon>
        <taxon>Losannavirus</taxon>
        <taxon>Losannavirus lausannense</taxon>
        <taxon>Lausannevirus</taxon>
    </lineage>
</organism>
<gene>
    <name evidence="1" type="ORF">PMV_184</name>
</gene>
<proteinExistence type="predicted"/>
<dbReference type="EMBL" id="KT428292">
    <property type="protein sequence ID" value="ALH06882.1"/>
    <property type="molecule type" value="Genomic_DNA"/>
</dbReference>
<name>A0A0N9PVJ3_9VIRU</name>